<evidence type="ECO:0000313" key="2">
    <source>
        <dbReference type="EMBL" id="GBG66416.1"/>
    </source>
</evidence>
<dbReference type="Proteomes" id="UP000265515">
    <property type="component" value="Unassembled WGS sequence"/>
</dbReference>
<gene>
    <name evidence="2" type="ORF">CBR_g61460</name>
</gene>
<organism evidence="2 3">
    <name type="scientific">Chara braunii</name>
    <name type="common">Braun's stonewort</name>
    <dbReference type="NCBI Taxonomy" id="69332"/>
    <lineage>
        <taxon>Eukaryota</taxon>
        <taxon>Viridiplantae</taxon>
        <taxon>Streptophyta</taxon>
        <taxon>Charophyceae</taxon>
        <taxon>Charales</taxon>
        <taxon>Characeae</taxon>
        <taxon>Chara</taxon>
    </lineage>
</organism>
<dbReference type="EMBL" id="BFEA01000074">
    <property type="protein sequence ID" value="GBG66416.1"/>
    <property type="molecule type" value="Genomic_DNA"/>
</dbReference>
<dbReference type="AlphaFoldDB" id="A0A388K8S3"/>
<feature type="region of interest" description="Disordered" evidence="1">
    <location>
        <begin position="1"/>
        <end position="29"/>
    </location>
</feature>
<sequence>MTARLDNRMEDKNSVKLKEKSNEESTLREDLEKIHKENERLRNLLTQGDDEGGDSTVSRLQRELAVLRRQVLAKKIAEDDIFAMKQEIEQLRTSALAKGSFETELDNLRSEVSRLKIQGVKDREQRELWKGEALRPGNKRGSVAINIPEGSKHGSPRPRWADNLSEADKWRKEYAKMKEMHRAASMEAEVLKGKRVVAEGGTNLKTRLEAVANRSARKGLKATPRRDCEEAAGCSDKINDRFLYIEAQKKELMNYKKLGLEMLCREAGLKLHAVDLRIGDIADYRPDKAFGKKDDPASEKDKEPSIHAVSDNSPSVDAASVSEDGRSVEL</sequence>
<evidence type="ECO:0000313" key="3">
    <source>
        <dbReference type="Proteomes" id="UP000265515"/>
    </source>
</evidence>
<comment type="caution">
    <text evidence="2">The sequence shown here is derived from an EMBL/GenBank/DDBJ whole genome shotgun (WGS) entry which is preliminary data.</text>
</comment>
<accession>A0A388K8S3</accession>
<feature type="compositionally biased region" description="Basic and acidic residues" evidence="1">
    <location>
        <begin position="286"/>
        <end position="305"/>
    </location>
</feature>
<keyword evidence="3" id="KW-1185">Reference proteome</keyword>
<proteinExistence type="predicted"/>
<evidence type="ECO:0000256" key="1">
    <source>
        <dbReference type="SAM" id="MobiDB-lite"/>
    </source>
</evidence>
<dbReference type="Gramene" id="GBG66416">
    <property type="protein sequence ID" value="GBG66416"/>
    <property type="gene ID" value="CBR_g61460"/>
</dbReference>
<name>A0A388K8S3_CHABU</name>
<protein>
    <submittedName>
        <fullName evidence="2">Uncharacterized protein</fullName>
    </submittedName>
</protein>
<feature type="region of interest" description="Disordered" evidence="1">
    <location>
        <begin position="286"/>
        <end position="330"/>
    </location>
</feature>
<reference evidence="2 3" key="1">
    <citation type="journal article" date="2018" name="Cell">
        <title>The Chara Genome: Secondary Complexity and Implications for Plant Terrestrialization.</title>
        <authorList>
            <person name="Nishiyama T."/>
            <person name="Sakayama H."/>
            <person name="Vries J.D."/>
            <person name="Buschmann H."/>
            <person name="Saint-Marcoux D."/>
            <person name="Ullrich K.K."/>
            <person name="Haas F.B."/>
            <person name="Vanderstraeten L."/>
            <person name="Becker D."/>
            <person name="Lang D."/>
            <person name="Vosolsobe S."/>
            <person name="Rombauts S."/>
            <person name="Wilhelmsson P.K.I."/>
            <person name="Janitza P."/>
            <person name="Kern R."/>
            <person name="Heyl A."/>
            <person name="Rumpler F."/>
            <person name="Villalobos L.I.A.C."/>
            <person name="Clay J.M."/>
            <person name="Skokan R."/>
            <person name="Toyoda A."/>
            <person name="Suzuki Y."/>
            <person name="Kagoshima H."/>
            <person name="Schijlen E."/>
            <person name="Tajeshwar N."/>
            <person name="Catarino B."/>
            <person name="Hetherington A.J."/>
            <person name="Saltykova A."/>
            <person name="Bonnot C."/>
            <person name="Breuninger H."/>
            <person name="Symeonidi A."/>
            <person name="Radhakrishnan G.V."/>
            <person name="Van Nieuwerburgh F."/>
            <person name="Deforce D."/>
            <person name="Chang C."/>
            <person name="Karol K.G."/>
            <person name="Hedrich R."/>
            <person name="Ulvskov P."/>
            <person name="Glockner G."/>
            <person name="Delwiche C.F."/>
            <person name="Petrasek J."/>
            <person name="Van de Peer Y."/>
            <person name="Friml J."/>
            <person name="Beilby M."/>
            <person name="Dolan L."/>
            <person name="Kohara Y."/>
            <person name="Sugano S."/>
            <person name="Fujiyama A."/>
            <person name="Delaux P.-M."/>
            <person name="Quint M."/>
            <person name="TheiBen G."/>
            <person name="Hagemann M."/>
            <person name="Harholt J."/>
            <person name="Dunand C."/>
            <person name="Zachgo S."/>
            <person name="Langdale J."/>
            <person name="Maumus F."/>
            <person name="Straeten D.V.D."/>
            <person name="Gould S.B."/>
            <person name="Rensing S.A."/>
        </authorList>
    </citation>
    <scope>NUCLEOTIDE SEQUENCE [LARGE SCALE GENOMIC DNA]</scope>
    <source>
        <strain evidence="2 3">S276</strain>
    </source>
</reference>
<feature type="region of interest" description="Disordered" evidence="1">
    <location>
        <begin position="139"/>
        <end position="162"/>
    </location>
</feature>